<organism evidence="1 2">
    <name type="scientific">Camellia lanceoleosa</name>
    <dbReference type="NCBI Taxonomy" id="1840588"/>
    <lineage>
        <taxon>Eukaryota</taxon>
        <taxon>Viridiplantae</taxon>
        <taxon>Streptophyta</taxon>
        <taxon>Embryophyta</taxon>
        <taxon>Tracheophyta</taxon>
        <taxon>Spermatophyta</taxon>
        <taxon>Magnoliopsida</taxon>
        <taxon>eudicotyledons</taxon>
        <taxon>Gunneridae</taxon>
        <taxon>Pentapetalae</taxon>
        <taxon>asterids</taxon>
        <taxon>Ericales</taxon>
        <taxon>Theaceae</taxon>
        <taxon>Camellia</taxon>
    </lineage>
</organism>
<comment type="caution">
    <text evidence="1">The sequence shown here is derived from an EMBL/GenBank/DDBJ whole genome shotgun (WGS) entry which is preliminary data.</text>
</comment>
<keyword evidence="2" id="KW-1185">Reference proteome</keyword>
<sequence>MMVDCSRVHTEGPWIIMEHDFKPSEAGEVATTLWVKFSQLPIEYYNKNFLFHIAKAIGKPLKCGKVGHRKEYCSSNKSAPESAKATSIAIANGHRTGLDQATTASSSGRQSNPDRE</sequence>
<protein>
    <submittedName>
        <fullName evidence="1">Uncharacterized protein</fullName>
    </submittedName>
</protein>
<reference evidence="1 2" key="1">
    <citation type="journal article" date="2022" name="Plant J.">
        <title>Chromosome-level genome of Camellia lanceoleosa provides a valuable resource for understanding genome evolution and self-incompatibility.</title>
        <authorList>
            <person name="Gong W."/>
            <person name="Xiao S."/>
            <person name="Wang L."/>
            <person name="Liao Z."/>
            <person name="Chang Y."/>
            <person name="Mo W."/>
            <person name="Hu G."/>
            <person name="Li W."/>
            <person name="Zhao G."/>
            <person name="Zhu H."/>
            <person name="Hu X."/>
            <person name="Ji K."/>
            <person name="Xiang X."/>
            <person name="Song Q."/>
            <person name="Yuan D."/>
            <person name="Jin S."/>
            <person name="Zhang L."/>
        </authorList>
    </citation>
    <scope>NUCLEOTIDE SEQUENCE [LARGE SCALE GENOMIC DNA]</scope>
    <source>
        <strain evidence="1">SQ_2022a</strain>
    </source>
</reference>
<evidence type="ECO:0000313" key="2">
    <source>
        <dbReference type="Proteomes" id="UP001060215"/>
    </source>
</evidence>
<accession>A0ACC0HEW0</accession>
<proteinExistence type="predicted"/>
<name>A0ACC0HEW0_9ERIC</name>
<evidence type="ECO:0000313" key="1">
    <source>
        <dbReference type="EMBL" id="KAI8012198.1"/>
    </source>
</evidence>
<gene>
    <name evidence="1" type="ORF">LOK49_LG06G00994</name>
</gene>
<dbReference type="Proteomes" id="UP001060215">
    <property type="component" value="Chromosome 5"/>
</dbReference>
<dbReference type="EMBL" id="CM045762">
    <property type="protein sequence ID" value="KAI8012198.1"/>
    <property type="molecule type" value="Genomic_DNA"/>
</dbReference>